<dbReference type="Proteomes" id="UP000029424">
    <property type="component" value="Chromosome 2"/>
</dbReference>
<evidence type="ECO:0000313" key="2">
    <source>
        <dbReference type="EMBL" id="AIO70264.1"/>
    </source>
</evidence>
<organism evidence="2 3">
    <name type="scientific">Burkholderia oklahomensis</name>
    <dbReference type="NCBI Taxonomy" id="342113"/>
    <lineage>
        <taxon>Bacteria</taxon>
        <taxon>Pseudomonadati</taxon>
        <taxon>Pseudomonadota</taxon>
        <taxon>Betaproteobacteria</taxon>
        <taxon>Burkholderiales</taxon>
        <taxon>Burkholderiaceae</taxon>
        <taxon>Burkholderia</taxon>
        <taxon>pseudomallei group</taxon>
    </lineage>
</organism>
<dbReference type="EMBL" id="CP008727">
    <property type="protein sequence ID" value="AIO70264.1"/>
    <property type="molecule type" value="Genomic_DNA"/>
</dbReference>
<gene>
    <name evidence="2" type="ORF">DM82_4389</name>
</gene>
<name>A0AAI8FRI0_9BURK</name>
<proteinExistence type="predicted"/>
<evidence type="ECO:0000256" key="1">
    <source>
        <dbReference type="SAM" id="MobiDB-lite"/>
    </source>
</evidence>
<sequence>MADLLSGAVTGLLPIVGVVVGALLTKKREHDADWRKSKLEHYREYMAALSGIVEGRNIEAAAHERYADAVNALMLVASARVLKALGALLVETSSPQRSREVHDRLLDDLLRAMRDDVQPSGRDDSGLLPFRLITVPQRIYQRAMADAGTPPTINPTQGDDPSGTTR</sequence>
<protein>
    <submittedName>
        <fullName evidence="2">Uncharacterized protein</fullName>
    </submittedName>
</protein>
<feature type="compositionally biased region" description="Polar residues" evidence="1">
    <location>
        <begin position="154"/>
        <end position="166"/>
    </location>
</feature>
<dbReference type="KEGG" id="bok:DM82_4389"/>
<evidence type="ECO:0000313" key="3">
    <source>
        <dbReference type="Proteomes" id="UP000029424"/>
    </source>
</evidence>
<feature type="region of interest" description="Disordered" evidence="1">
    <location>
        <begin position="144"/>
        <end position="166"/>
    </location>
</feature>
<dbReference type="AlphaFoldDB" id="A0AAI8FRI0"/>
<keyword evidence="3" id="KW-1185">Reference proteome</keyword>
<accession>A0AAI8FRI0</accession>
<reference evidence="2 3" key="1">
    <citation type="submission" date="2014-06" db="EMBL/GenBank/DDBJ databases">
        <authorList>
            <person name="Bishop-Lilly K.A."/>
            <person name="Broomall S.M."/>
            <person name="Chain P.S."/>
            <person name="Chertkov O."/>
            <person name="Coyne S.R."/>
            <person name="Daligault H.E."/>
            <person name="Davenport K.W."/>
            <person name="Erkkila T."/>
            <person name="Frey K.G."/>
            <person name="Gibbons H.S."/>
            <person name="Gu W."/>
            <person name="Jaissle J."/>
            <person name="Johnson S.L."/>
            <person name="Koroleva G.I."/>
            <person name="Ladner J.T."/>
            <person name="Lo C.-C."/>
            <person name="Minogue T.D."/>
            <person name="Munk C."/>
            <person name="Palacios G.F."/>
            <person name="Redden C.L."/>
            <person name="Rosenzweig C.N."/>
            <person name="Scholz M.B."/>
            <person name="Teshima H."/>
            <person name="Xu Y."/>
        </authorList>
    </citation>
    <scope>NUCLEOTIDE SEQUENCE [LARGE SCALE GENOMIC DNA]</scope>
    <source>
        <strain evidence="2 3">EO147</strain>
    </source>
</reference>
<dbReference type="RefSeq" id="WP_010107889.1">
    <property type="nucleotide sequence ID" value="NZ_CP008727.1"/>
</dbReference>